<dbReference type="Proteomes" id="UP000029833">
    <property type="component" value="Unassembled WGS sequence"/>
</dbReference>
<dbReference type="SUPFAM" id="SSF53254">
    <property type="entry name" value="Phosphoglycerate mutase-like"/>
    <property type="match status" value="1"/>
</dbReference>
<dbReference type="InterPro" id="IPR029033">
    <property type="entry name" value="His_PPase_superfam"/>
</dbReference>
<dbReference type="GO" id="GO:0004523">
    <property type="term" value="F:RNA-DNA hybrid ribonuclease activity"/>
    <property type="evidence" value="ECO:0007669"/>
    <property type="project" value="InterPro"/>
</dbReference>
<dbReference type="OrthoDB" id="5296884at2"/>
<dbReference type="CDD" id="cd07067">
    <property type="entry name" value="HP_PGM_like"/>
    <property type="match status" value="1"/>
</dbReference>
<reference evidence="3 4" key="1">
    <citation type="submission" date="2013-10" db="EMBL/GenBank/DDBJ databases">
        <authorList>
            <person name="Wang G."/>
            <person name="Zhuang W."/>
        </authorList>
    </citation>
    <scope>NUCLEOTIDE SEQUENCE [LARGE SCALE GENOMIC DNA]</scope>
    <source>
        <strain evidence="3 4">DSM 20118</strain>
    </source>
</reference>
<dbReference type="InterPro" id="IPR002156">
    <property type="entry name" value="RNaseH_domain"/>
</dbReference>
<dbReference type="Gene3D" id="3.40.50.1240">
    <property type="entry name" value="Phosphoglycerate mutase-like"/>
    <property type="match status" value="1"/>
</dbReference>
<feature type="region of interest" description="Disordered" evidence="1">
    <location>
        <begin position="207"/>
        <end position="227"/>
    </location>
</feature>
<evidence type="ECO:0000259" key="2">
    <source>
        <dbReference type="PROSITE" id="PS50879"/>
    </source>
</evidence>
<sequence length="407" mass="42738">MTSTGGAAGSPRRLVVEADGGSRGNPGPAGYGALVRDAATGQVLAERADHLGVTTNNVAEYSGLVAGLEAAAQIDPAALVEVRMDSRLVVEQMSGRWQIKHEDMRRLARRAAEVLPRAQVTYTWVPRAENSAADALANEAMDTRGPVSRDPGPTPDAPSPGLPPAPAPVGEGARARLPRPSGAAVRFDDEQPVTVVLVRHGETTMTVSRGYSGSSEPGPSLNDHGRAQAAAAAELVRRVGRDLWGDIPYPTELLASPMVRTQETAAVVARRLGLPVGTEPAFREADFGAWQGLTAEQIEERWPGMLVPWHTEADVRPPGGESIEDVGRRIRGGLDALLAGGVDRTVVVVSHAVAIRAALGVAMRAQPSAWSQLRVAPASVSIVRLFEDGRTEVAVAGAPSEGWAPAR</sequence>
<dbReference type="InterPro" id="IPR036397">
    <property type="entry name" value="RNaseH_sf"/>
</dbReference>
<organism evidence="3 4">
    <name type="scientific">Cellulomonas cellasea DSM 20118</name>
    <dbReference type="NCBI Taxonomy" id="1408250"/>
    <lineage>
        <taxon>Bacteria</taxon>
        <taxon>Bacillati</taxon>
        <taxon>Actinomycetota</taxon>
        <taxon>Actinomycetes</taxon>
        <taxon>Micrococcales</taxon>
        <taxon>Cellulomonadaceae</taxon>
        <taxon>Cellulomonas</taxon>
    </lineage>
</organism>
<dbReference type="STRING" id="1408250.Q760_01295"/>
<dbReference type="GO" id="GO:0003676">
    <property type="term" value="F:nucleic acid binding"/>
    <property type="evidence" value="ECO:0007669"/>
    <property type="project" value="InterPro"/>
</dbReference>
<dbReference type="NCBIfam" id="NF005567">
    <property type="entry name" value="PRK07238.1"/>
    <property type="match status" value="1"/>
</dbReference>
<accession>A0A0A0BBT3</accession>
<dbReference type="Pfam" id="PF00300">
    <property type="entry name" value="His_Phos_1"/>
    <property type="match status" value="1"/>
</dbReference>
<comment type="caution">
    <text evidence="3">The sequence shown here is derived from an EMBL/GenBank/DDBJ whole genome shotgun (WGS) entry which is preliminary data.</text>
</comment>
<feature type="domain" description="RNase H type-1" evidence="2">
    <location>
        <begin position="10"/>
        <end position="150"/>
    </location>
</feature>
<feature type="region of interest" description="Disordered" evidence="1">
    <location>
        <begin position="1"/>
        <end position="29"/>
    </location>
</feature>
<keyword evidence="4" id="KW-1185">Reference proteome</keyword>
<feature type="compositionally biased region" description="Pro residues" evidence="1">
    <location>
        <begin position="152"/>
        <end position="167"/>
    </location>
</feature>
<evidence type="ECO:0000313" key="4">
    <source>
        <dbReference type="Proteomes" id="UP000029833"/>
    </source>
</evidence>
<dbReference type="EMBL" id="AXNT01000011">
    <property type="protein sequence ID" value="KGM03542.1"/>
    <property type="molecule type" value="Genomic_DNA"/>
</dbReference>
<dbReference type="Pfam" id="PF13456">
    <property type="entry name" value="RVT_3"/>
    <property type="match status" value="1"/>
</dbReference>
<dbReference type="SMART" id="SM00855">
    <property type="entry name" value="PGAM"/>
    <property type="match status" value="1"/>
</dbReference>
<dbReference type="InterPro" id="IPR050275">
    <property type="entry name" value="PGM_Phosphatase"/>
</dbReference>
<proteinExistence type="predicted"/>
<dbReference type="CDD" id="cd09279">
    <property type="entry name" value="RNase_HI_like"/>
    <property type="match status" value="1"/>
</dbReference>
<evidence type="ECO:0000313" key="3">
    <source>
        <dbReference type="EMBL" id="KGM03542.1"/>
    </source>
</evidence>
<dbReference type="Gene3D" id="3.30.420.10">
    <property type="entry name" value="Ribonuclease H-like superfamily/Ribonuclease H"/>
    <property type="match status" value="1"/>
</dbReference>
<name>A0A0A0BBT3_9CELL</name>
<protein>
    <submittedName>
        <fullName evidence="3">Fructose-2,6-bisphosphatase</fullName>
    </submittedName>
</protein>
<dbReference type="InterPro" id="IPR013078">
    <property type="entry name" value="His_Pase_superF_clade-1"/>
</dbReference>
<dbReference type="PANTHER" id="PTHR48100">
    <property type="entry name" value="BROAD-SPECIFICITY PHOSPHATASE YOR283W-RELATED"/>
    <property type="match status" value="1"/>
</dbReference>
<dbReference type="AlphaFoldDB" id="A0A0A0BBT3"/>
<dbReference type="RefSeq" id="WP_034625101.1">
    <property type="nucleotide sequence ID" value="NZ_AXNT01000011.1"/>
</dbReference>
<dbReference type="SUPFAM" id="SSF53098">
    <property type="entry name" value="Ribonuclease H-like"/>
    <property type="match status" value="1"/>
</dbReference>
<gene>
    <name evidence="3" type="ORF">Q760_01295</name>
</gene>
<dbReference type="PANTHER" id="PTHR48100:SF1">
    <property type="entry name" value="HISTIDINE PHOSPHATASE FAMILY PROTEIN-RELATED"/>
    <property type="match status" value="1"/>
</dbReference>
<dbReference type="PROSITE" id="PS50879">
    <property type="entry name" value="RNASE_H_1"/>
    <property type="match status" value="1"/>
</dbReference>
<feature type="compositionally biased region" description="Polar residues" evidence="1">
    <location>
        <begin position="207"/>
        <end position="217"/>
    </location>
</feature>
<dbReference type="GO" id="GO:0016791">
    <property type="term" value="F:phosphatase activity"/>
    <property type="evidence" value="ECO:0007669"/>
    <property type="project" value="TreeGrafter"/>
</dbReference>
<feature type="region of interest" description="Disordered" evidence="1">
    <location>
        <begin position="141"/>
        <end position="182"/>
    </location>
</feature>
<evidence type="ECO:0000256" key="1">
    <source>
        <dbReference type="SAM" id="MobiDB-lite"/>
    </source>
</evidence>
<dbReference type="InterPro" id="IPR012337">
    <property type="entry name" value="RNaseH-like_sf"/>
</dbReference>
<dbReference type="GO" id="GO:0005737">
    <property type="term" value="C:cytoplasm"/>
    <property type="evidence" value="ECO:0007669"/>
    <property type="project" value="TreeGrafter"/>
</dbReference>